<dbReference type="PROSITE" id="PS50883">
    <property type="entry name" value="EAL"/>
    <property type="match status" value="1"/>
</dbReference>
<proteinExistence type="predicted"/>
<dbReference type="SMART" id="SM00052">
    <property type="entry name" value="EAL"/>
    <property type="match status" value="1"/>
</dbReference>
<dbReference type="SUPFAM" id="SSF55073">
    <property type="entry name" value="Nucleotide cyclase"/>
    <property type="match status" value="1"/>
</dbReference>
<dbReference type="NCBIfam" id="TIGR00254">
    <property type="entry name" value="GGDEF"/>
    <property type="match status" value="1"/>
</dbReference>
<organism evidence="6 7">
    <name type="scientific">Azohydromonas caseinilytica</name>
    <dbReference type="NCBI Taxonomy" id="2728836"/>
    <lineage>
        <taxon>Bacteria</taxon>
        <taxon>Pseudomonadati</taxon>
        <taxon>Pseudomonadota</taxon>
        <taxon>Betaproteobacteria</taxon>
        <taxon>Burkholderiales</taxon>
        <taxon>Sphaerotilaceae</taxon>
        <taxon>Azohydromonas</taxon>
    </lineage>
</organism>
<dbReference type="CDD" id="cd01949">
    <property type="entry name" value="GGDEF"/>
    <property type="match status" value="1"/>
</dbReference>
<dbReference type="InterPro" id="IPR052155">
    <property type="entry name" value="Biofilm_reg_signaling"/>
</dbReference>
<keyword evidence="7" id="KW-1185">Reference proteome</keyword>
<dbReference type="InterPro" id="IPR003018">
    <property type="entry name" value="GAF"/>
</dbReference>
<evidence type="ECO:0000259" key="3">
    <source>
        <dbReference type="PROSITE" id="PS50113"/>
    </source>
</evidence>
<dbReference type="PANTHER" id="PTHR44757">
    <property type="entry name" value="DIGUANYLATE CYCLASE DGCP"/>
    <property type="match status" value="1"/>
</dbReference>
<dbReference type="CDD" id="cd00130">
    <property type="entry name" value="PAS"/>
    <property type="match status" value="1"/>
</dbReference>
<dbReference type="NCBIfam" id="TIGR00229">
    <property type="entry name" value="sensory_box"/>
    <property type="match status" value="1"/>
</dbReference>
<dbReference type="Pfam" id="PF13185">
    <property type="entry name" value="GAF_2"/>
    <property type="match status" value="1"/>
</dbReference>
<dbReference type="Pfam" id="PF00990">
    <property type="entry name" value="GGDEF"/>
    <property type="match status" value="1"/>
</dbReference>
<reference evidence="6 7" key="1">
    <citation type="submission" date="2020-04" db="EMBL/GenBank/DDBJ databases">
        <title>Azohydromonas sp. isolated from soil.</title>
        <authorList>
            <person name="Dahal R.H."/>
        </authorList>
    </citation>
    <scope>NUCLEOTIDE SEQUENCE [LARGE SCALE GENOMIC DNA]</scope>
    <source>
        <strain evidence="6 7">G-1-1-14</strain>
    </source>
</reference>
<dbReference type="InterPro" id="IPR035919">
    <property type="entry name" value="EAL_sf"/>
</dbReference>
<dbReference type="InterPro" id="IPR000700">
    <property type="entry name" value="PAS-assoc_C"/>
</dbReference>
<name>A0A848FHR1_9BURK</name>
<dbReference type="Gene3D" id="3.30.450.20">
    <property type="entry name" value="PAS domain"/>
    <property type="match status" value="1"/>
</dbReference>
<dbReference type="InterPro" id="IPR029016">
    <property type="entry name" value="GAF-like_dom_sf"/>
</dbReference>
<dbReference type="Proteomes" id="UP000574067">
    <property type="component" value="Unassembled WGS sequence"/>
</dbReference>
<dbReference type="AlphaFoldDB" id="A0A848FHR1"/>
<sequence>MNDRLQLLFLGSAGVGARVRRELPGPAWELLALRAVDEFAAALARGRPPLILLEHAPPAFDGMLALAHARAACPEVPIIVLSSDTLDEGAVVAAVKAGATDCVSLVHPGRLAQAVRQVLGGVPQASLPQPDVARPPSDASLFRLFMRHLPGVAMIKDAEGRYVFVNDVWETVYKRSPSQTLGRRTDEVWPAEVAAQYCANDRRVFEGERLVREIETVPHDDGLHHWLSHKFPIVEPGGTATLLGCVAIDVTDRVRAEENLRRANRVLGMLSGINSAIVRIRDRDALFQEACRIAVELGRFKSAWVAITHRRTGAVEIAAAAEQNLTDAAPCQRVQSVTRSALVDRALRDKRPLVRNADELAADPALREWAADGRCAVVLPLLVAGEALGLIGLLASEADVFNDEEMKILAELAGDVAFGLDHIDKEERLAYLAYFDALTELPNRTLFLDRLNQQLQARQAGRDMLGVVVFDIERFSSLNDSLGRHAGDVLLRQFAERLTAVQRAGQDADHVARISADSFAALVTPVREEGDMARILEQDFLGAISKPFLVGGEELRISVKAGVSLFPNDAEDAETLFKNAETALKRAEASDERYLFYTPQMQARIVQRLSVENRLRKALSAGEFALHYQPKMSLGNGRLAGLEALIRWNDPEHGLRAAGEFVPILEETGMVMEVGEWVLQQAVADYLGWVAKGLHPPRIAVNVSPAQLRRKRFLAELAQLINGGANGSPRLDLEVLESTVMEDVDECAAILRSVRDMGVGVAIDDFGTGYSSLAYIAKLPMTAIKIDRSFIKPMAHDPDDVTVVNTIISLAHAMSVKVIAEGVDSDQQSYLLKLLRCDEAQGFLFSPALPPERIETMLAAA</sequence>
<dbReference type="InterPro" id="IPR000014">
    <property type="entry name" value="PAS"/>
</dbReference>
<protein>
    <submittedName>
        <fullName evidence="6">EAL domain-containing protein</fullName>
    </submittedName>
</protein>
<dbReference type="Gene3D" id="3.30.450.40">
    <property type="match status" value="1"/>
</dbReference>
<dbReference type="PROSITE" id="PS50113">
    <property type="entry name" value="PAC"/>
    <property type="match status" value="1"/>
</dbReference>
<evidence type="ECO:0000259" key="5">
    <source>
        <dbReference type="PROSITE" id="PS50887"/>
    </source>
</evidence>
<dbReference type="SMART" id="SM00267">
    <property type="entry name" value="GGDEF"/>
    <property type="match status" value="1"/>
</dbReference>
<evidence type="ECO:0000256" key="2">
    <source>
        <dbReference type="ARBA" id="ARBA00022777"/>
    </source>
</evidence>
<dbReference type="InterPro" id="IPR000160">
    <property type="entry name" value="GGDEF_dom"/>
</dbReference>
<evidence type="ECO:0000313" key="6">
    <source>
        <dbReference type="EMBL" id="NML17819.1"/>
    </source>
</evidence>
<dbReference type="SUPFAM" id="SSF55785">
    <property type="entry name" value="PYP-like sensor domain (PAS domain)"/>
    <property type="match status" value="1"/>
</dbReference>
<dbReference type="InterPro" id="IPR035965">
    <property type="entry name" value="PAS-like_dom_sf"/>
</dbReference>
<dbReference type="PANTHER" id="PTHR44757:SF2">
    <property type="entry name" value="BIOFILM ARCHITECTURE MAINTENANCE PROTEIN MBAA"/>
    <property type="match status" value="1"/>
</dbReference>
<dbReference type="InterPro" id="IPR029787">
    <property type="entry name" value="Nucleotide_cyclase"/>
</dbReference>
<keyword evidence="2" id="KW-0418">Kinase</keyword>
<dbReference type="Pfam" id="PF00563">
    <property type="entry name" value="EAL"/>
    <property type="match status" value="1"/>
</dbReference>
<evidence type="ECO:0000313" key="7">
    <source>
        <dbReference type="Proteomes" id="UP000574067"/>
    </source>
</evidence>
<dbReference type="CDD" id="cd01948">
    <property type="entry name" value="EAL"/>
    <property type="match status" value="1"/>
</dbReference>
<dbReference type="RefSeq" id="WP_169162716.1">
    <property type="nucleotide sequence ID" value="NZ_JABBFW010000022.1"/>
</dbReference>
<dbReference type="InterPro" id="IPR043128">
    <property type="entry name" value="Rev_trsase/Diguanyl_cyclase"/>
</dbReference>
<feature type="domain" description="GGDEF" evidence="5">
    <location>
        <begin position="463"/>
        <end position="599"/>
    </location>
</feature>
<evidence type="ECO:0000259" key="4">
    <source>
        <dbReference type="PROSITE" id="PS50883"/>
    </source>
</evidence>
<dbReference type="InterPro" id="IPR001633">
    <property type="entry name" value="EAL_dom"/>
</dbReference>
<dbReference type="Gene3D" id="3.40.50.2300">
    <property type="match status" value="1"/>
</dbReference>
<dbReference type="SUPFAM" id="SSF52172">
    <property type="entry name" value="CheY-like"/>
    <property type="match status" value="1"/>
</dbReference>
<feature type="domain" description="EAL" evidence="4">
    <location>
        <begin position="608"/>
        <end position="861"/>
    </location>
</feature>
<dbReference type="SUPFAM" id="SSF141868">
    <property type="entry name" value="EAL domain-like"/>
    <property type="match status" value="1"/>
</dbReference>
<dbReference type="SMART" id="SM00065">
    <property type="entry name" value="GAF"/>
    <property type="match status" value="1"/>
</dbReference>
<feature type="domain" description="PAC" evidence="3">
    <location>
        <begin position="210"/>
        <end position="262"/>
    </location>
</feature>
<dbReference type="GO" id="GO:0016301">
    <property type="term" value="F:kinase activity"/>
    <property type="evidence" value="ECO:0007669"/>
    <property type="project" value="UniProtKB-KW"/>
</dbReference>
<comment type="caution">
    <text evidence="6">The sequence shown here is derived from an EMBL/GenBank/DDBJ whole genome shotgun (WGS) entry which is preliminary data.</text>
</comment>
<dbReference type="SUPFAM" id="SSF55781">
    <property type="entry name" value="GAF domain-like"/>
    <property type="match status" value="1"/>
</dbReference>
<gene>
    <name evidence="6" type="ORF">HHL10_22870</name>
</gene>
<accession>A0A848FHR1</accession>
<keyword evidence="1" id="KW-0808">Transferase</keyword>
<dbReference type="PROSITE" id="PS50887">
    <property type="entry name" value="GGDEF"/>
    <property type="match status" value="1"/>
</dbReference>
<dbReference type="Gene3D" id="3.20.20.450">
    <property type="entry name" value="EAL domain"/>
    <property type="match status" value="1"/>
</dbReference>
<dbReference type="InterPro" id="IPR011006">
    <property type="entry name" value="CheY-like_superfamily"/>
</dbReference>
<dbReference type="InterPro" id="IPR013656">
    <property type="entry name" value="PAS_4"/>
</dbReference>
<dbReference type="Pfam" id="PF08448">
    <property type="entry name" value="PAS_4"/>
    <property type="match status" value="1"/>
</dbReference>
<evidence type="ECO:0000256" key="1">
    <source>
        <dbReference type="ARBA" id="ARBA00022679"/>
    </source>
</evidence>
<dbReference type="Gene3D" id="3.30.70.270">
    <property type="match status" value="1"/>
</dbReference>
<dbReference type="EMBL" id="JABBFW010000022">
    <property type="protein sequence ID" value="NML17819.1"/>
    <property type="molecule type" value="Genomic_DNA"/>
</dbReference>